<feature type="domain" description="DUF7041" evidence="1">
    <location>
        <begin position="1"/>
        <end position="64"/>
    </location>
</feature>
<dbReference type="Proteomes" id="UP000050795">
    <property type="component" value="Unassembled WGS sequence"/>
</dbReference>
<dbReference type="InterPro" id="IPR055469">
    <property type="entry name" value="DUF7041"/>
</dbReference>
<evidence type="ECO:0000259" key="1">
    <source>
        <dbReference type="Pfam" id="PF23055"/>
    </source>
</evidence>
<keyword evidence="2" id="KW-1185">Reference proteome</keyword>
<evidence type="ECO:0000313" key="2">
    <source>
        <dbReference type="Proteomes" id="UP000050795"/>
    </source>
</evidence>
<reference evidence="2" key="1">
    <citation type="submission" date="2022-06" db="EMBL/GenBank/DDBJ databases">
        <authorList>
            <person name="Berger JAMES D."/>
            <person name="Berger JAMES D."/>
        </authorList>
    </citation>
    <scope>NUCLEOTIDE SEQUENCE [LARGE SCALE GENOMIC DNA]</scope>
</reference>
<evidence type="ECO:0000313" key="3">
    <source>
        <dbReference type="WBParaSite" id="TREG1_38450.1"/>
    </source>
</evidence>
<dbReference type="AlphaFoldDB" id="A0AA85JSD6"/>
<dbReference type="Pfam" id="PF23055">
    <property type="entry name" value="DUF7041"/>
    <property type="match status" value="1"/>
</dbReference>
<name>A0AA85JSD6_TRIRE</name>
<sequence length="83" mass="9697">MEAQFVLRHIHSQETEVNLVIVSLLENIMEEVSDVLSDPSLNMYDRLKFVLINRVALTDQRKEQNLFCDIHLGNHKLLKCYGK</sequence>
<protein>
    <recommendedName>
        <fullName evidence="1">DUF7041 domain-containing protein</fullName>
    </recommendedName>
</protein>
<reference evidence="3" key="2">
    <citation type="submission" date="2023-11" db="UniProtKB">
        <authorList>
            <consortium name="WormBaseParasite"/>
        </authorList>
    </citation>
    <scope>IDENTIFICATION</scope>
</reference>
<proteinExistence type="predicted"/>
<accession>A0AA85JSD6</accession>
<dbReference type="WBParaSite" id="TREG1_38450.1">
    <property type="protein sequence ID" value="TREG1_38450.1"/>
    <property type="gene ID" value="TREG1_38450"/>
</dbReference>
<organism evidence="2 3">
    <name type="scientific">Trichobilharzia regenti</name>
    <name type="common">Nasal bird schistosome</name>
    <dbReference type="NCBI Taxonomy" id="157069"/>
    <lineage>
        <taxon>Eukaryota</taxon>
        <taxon>Metazoa</taxon>
        <taxon>Spiralia</taxon>
        <taxon>Lophotrochozoa</taxon>
        <taxon>Platyhelminthes</taxon>
        <taxon>Trematoda</taxon>
        <taxon>Digenea</taxon>
        <taxon>Strigeidida</taxon>
        <taxon>Schistosomatoidea</taxon>
        <taxon>Schistosomatidae</taxon>
        <taxon>Trichobilharzia</taxon>
    </lineage>
</organism>